<evidence type="ECO:0000313" key="9">
    <source>
        <dbReference type="EMBL" id="SNR78205.1"/>
    </source>
</evidence>
<proteinExistence type="inferred from homology"/>
<feature type="transmembrane region" description="Helical" evidence="8">
    <location>
        <begin position="224"/>
        <end position="243"/>
    </location>
</feature>
<name>A0A238Z454_9BACT</name>
<evidence type="ECO:0000313" key="10">
    <source>
        <dbReference type="Proteomes" id="UP000198324"/>
    </source>
</evidence>
<dbReference type="InterPro" id="IPR052017">
    <property type="entry name" value="TSUP"/>
</dbReference>
<evidence type="ECO:0000256" key="4">
    <source>
        <dbReference type="ARBA" id="ARBA00022475"/>
    </source>
</evidence>
<reference evidence="9 10" key="1">
    <citation type="submission" date="2017-06" db="EMBL/GenBank/DDBJ databases">
        <authorList>
            <person name="Kim H.J."/>
            <person name="Triplett B.A."/>
        </authorList>
    </citation>
    <scope>NUCLEOTIDE SEQUENCE [LARGE SCALE GENOMIC DNA]</scope>
    <source>
        <strain evidence="9 10">DSM 13116</strain>
    </source>
</reference>
<feature type="transmembrane region" description="Helical" evidence="8">
    <location>
        <begin position="126"/>
        <end position="145"/>
    </location>
</feature>
<keyword evidence="7 8" id="KW-0472">Membrane</keyword>
<organism evidence="9 10">
    <name type="scientific">Humidesulfovibrio mexicanus</name>
    <dbReference type="NCBI Taxonomy" id="147047"/>
    <lineage>
        <taxon>Bacteria</taxon>
        <taxon>Pseudomonadati</taxon>
        <taxon>Thermodesulfobacteriota</taxon>
        <taxon>Desulfovibrionia</taxon>
        <taxon>Desulfovibrionales</taxon>
        <taxon>Desulfovibrionaceae</taxon>
        <taxon>Humidesulfovibrio</taxon>
    </lineage>
</organism>
<feature type="transmembrane region" description="Helical" evidence="8">
    <location>
        <begin position="46"/>
        <end position="66"/>
    </location>
</feature>
<evidence type="ECO:0000256" key="2">
    <source>
        <dbReference type="ARBA" id="ARBA00009142"/>
    </source>
</evidence>
<feature type="transmembrane region" description="Helical" evidence="8">
    <location>
        <begin position="21"/>
        <end position="40"/>
    </location>
</feature>
<feature type="transmembrane region" description="Helical" evidence="8">
    <location>
        <begin position="157"/>
        <end position="173"/>
    </location>
</feature>
<keyword evidence="4 8" id="KW-1003">Cell membrane</keyword>
<sequence length="275" mass="28611">MAIGEKRSCVLSVAVESPMDYLVICLASLAVSGLTLFSGFRLGTVLAPVMAVFFPVETAVAMTAVVHFANNLLKLAMFRRAASLQVVLRFGIPALLASLAGAWLLVRISDMQPLLRYFLLGRQLEVAPVKLLVGLLIAIFAVLEFRPGKGSKPYPPSSLPLGGVLSGFFGGLSGNQGAFRSAFLLGAGLDKEAFIATGVVLACLVDASRLTVYAAMAGSVMISGNLGLVVTATLSAFLGVFIGARVLKKVTIKTVRLLVGSLLLGLAAALCLGLV</sequence>
<feature type="transmembrane region" description="Helical" evidence="8">
    <location>
        <begin position="86"/>
        <end position="106"/>
    </location>
</feature>
<keyword evidence="5 8" id="KW-0812">Transmembrane</keyword>
<dbReference type="PANTHER" id="PTHR30269">
    <property type="entry name" value="TRANSMEMBRANE PROTEIN YFCA"/>
    <property type="match status" value="1"/>
</dbReference>
<dbReference type="PANTHER" id="PTHR30269:SF37">
    <property type="entry name" value="MEMBRANE TRANSPORTER PROTEIN"/>
    <property type="match status" value="1"/>
</dbReference>
<dbReference type="GO" id="GO:0005886">
    <property type="term" value="C:plasma membrane"/>
    <property type="evidence" value="ECO:0007669"/>
    <property type="project" value="UniProtKB-SubCell"/>
</dbReference>
<evidence type="ECO:0000256" key="1">
    <source>
        <dbReference type="ARBA" id="ARBA00004651"/>
    </source>
</evidence>
<dbReference type="Proteomes" id="UP000198324">
    <property type="component" value="Unassembled WGS sequence"/>
</dbReference>
<evidence type="ECO:0000256" key="5">
    <source>
        <dbReference type="ARBA" id="ARBA00022692"/>
    </source>
</evidence>
<evidence type="ECO:0000256" key="6">
    <source>
        <dbReference type="ARBA" id="ARBA00022989"/>
    </source>
</evidence>
<keyword evidence="3" id="KW-0813">Transport</keyword>
<gene>
    <name evidence="9" type="ORF">SAMN04488503_1242</name>
</gene>
<keyword evidence="6 8" id="KW-1133">Transmembrane helix</keyword>
<protein>
    <recommendedName>
        <fullName evidence="8">Probable membrane transporter protein</fullName>
    </recommendedName>
</protein>
<dbReference type="EMBL" id="FZOC01000002">
    <property type="protein sequence ID" value="SNR78205.1"/>
    <property type="molecule type" value="Genomic_DNA"/>
</dbReference>
<dbReference type="AlphaFoldDB" id="A0A238Z454"/>
<evidence type="ECO:0000256" key="8">
    <source>
        <dbReference type="RuleBase" id="RU363041"/>
    </source>
</evidence>
<comment type="similarity">
    <text evidence="2 8">Belongs to the 4-toluene sulfonate uptake permease (TSUP) (TC 2.A.102) family.</text>
</comment>
<feature type="transmembrane region" description="Helical" evidence="8">
    <location>
        <begin position="193"/>
        <end position="212"/>
    </location>
</feature>
<dbReference type="InterPro" id="IPR002781">
    <property type="entry name" value="TM_pro_TauE-like"/>
</dbReference>
<comment type="subcellular location">
    <subcellularLocation>
        <location evidence="1 8">Cell membrane</location>
        <topology evidence="1 8">Multi-pass membrane protein</topology>
    </subcellularLocation>
</comment>
<keyword evidence="10" id="KW-1185">Reference proteome</keyword>
<accession>A0A238Z454</accession>
<evidence type="ECO:0000256" key="7">
    <source>
        <dbReference type="ARBA" id="ARBA00023136"/>
    </source>
</evidence>
<evidence type="ECO:0000256" key="3">
    <source>
        <dbReference type="ARBA" id="ARBA00022448"/>
    </source>
</evidence>
<dbReference type="Pfam" id="PF01925">
    <property type="entry name" value="TauE"/>
    <property type="match status" value="1"/>
</dbReference>
<feature type="transmembrane region" description="Helical" evidence="8">
    <location>
        <begin position="255"/>
        <end position="274"/>
    </location>
</feature>